<name>A0ABP8N6A8_9BACT</name>
<keyword evidence="2" id="KW-1185">Reference proteome</keyword>
<reference evidence="2" key="1">
    <citation type="journal article" date="2019" name="Int. J. Syst. Evol. Microbiol.">
        <title>The Global Catalogue of Microorganisms (GCM) 10K type strain sequencing project: providing services to taxonomists for standard genome sequencing and annotation.</title>
        <authorList>
            <consortium name="The Broad Institute Genomics Platform"/>
            <consortium name="The Broad Institute Genome Sequencing Center for Infectious Disease"/>
            <person name="Wu L."/>
            <person name="Ma J."/>
        </authorList>
    </citation>
    <scope>NUCLEOTIDE SEQUENCE [LARGE SCALE GENOMIC DNA]</scope>
    <source>
        <strain evidence="2">JCM 17759</strain>
    </source>
</reference>
<dbReference type="EMBL" id="BAABGA010000049">
    <property type="protein sequence ID" value="GAA4460024.1"/>
    <property type="molecule type" value="Genomic_DNA"/>
</dbReference>
<organism evidence="1 2">
    <name type="scientific">Novipirellula rosea</name>
    <dbReference type="NCBI Taxonomy" id="1031540"/>
    <lineage>
        <taxon>Bacteria</taxon>
        <taxon>Pseudomonadati</taxon>
        <taxon>Planctomycetota</taxon>
        <taxon>Planctomycetia</taxon>
        <taxon>Pirellulales</taxon>
        <taxon>Pirellulaceae</taxon>
        <taxon>Novipirellula</taxon>
    </lineage>
</organism>
<evidence type="ECO:0000313" key="1">
    <source>
        <dbReference type="EMBL" id="GAA4460024.1"/>
    </source>
</evidence>
<sequence length="821" mass="94414">MWVMKPAYEPIRKPAAAQPRGVCLIRLLTGRVVQWRDGSLHAVVSAIDPYQLQHALLRWSQAGRPSKFTRETLPIPAGALARVSRDELHLASSALASLSKRELQKRTRLSREQCRCRLDQLRAALDRNDMSPSASSADEWHLFSWGQNSISDSACSWQSLVHWLGDDRGLKSWCETMASLEGHRRRPEWWNLARRCVAILAQLESEFSELDVHERMRRSHLAFMLAIELAKKPYELDIQITYPDRMLSRKRGQKWVVQLRRSIQTQMETVEVWNAHRVPAVLASWVSISSSRSFDRAPILRWLSKRRGYSINTLLQMAGELSHSEFRKLLSFEKWLDDVPEDRWCGLAKSKLPHHTLQTTLEKGCFYRLHRRHDDREMWNAIYELTGRYFSAEGHRVVGGVYRTWYRWAKTWPSSCWKSDRADRWIALLSNMNDLVVLNPALLRRFSGWLDSMQRESERSQIDIDPISRTDALTQLAARRLRIYRGADGHETKWPRSIASRLELRAKWQREFEYLEQSERAESLNARSQQRLDHLRNTPSPRLPKIKSLRLRIRRAGLSASHDAAKTWLFQRQREYFLSLGVSPATLAIDLGTPSDRLGDFLTLLATLPLASRNLLLQGLRRTRDQEACFRRVGYKHSGRANQDWMQKAEKAGINLAAWFTDHAVEVSMAAAPEAASQAKPLKIRVTGAAEYLLWMGRPFGSCLDLRGGAYCESVVPNFLDANKQLIVLLDHDGHMVGRKLVAISRDSKLLGYYLYLETSGEHEWARNQVTAAVNQFCRTWATAIGIELAVIGNPTTLHGNSWYDDGPESWEQPESAAENR</sequence>
<protein>
    <submittedName>
        <fullName evidence="1">Uncharacterized protein</fullName>
    </submittedName>
</protein>
<proteinExistence type="predicted"/>
<evidence type="ECO:0000313" key="2">
    <source>
        <dbReference type="Proteomes" id="UP001500840"/>
    </source>
</evidence>
<accession>A0ABP8N6A8</accession>
<comment type="caution">
    <text evidence="1">The sequence shown here is derived from an EMBL/GenBank/DDBJ whole genome shotgun (WGS) entry which is preliminary data.</text>
</comment>
<gene>
    <name evidence="1" type="ORF">GCM10023156_40410</name>
</gene>
<dbReference type="Proteomes" id="UP001500840">
    <property type="component" value="Unassembled WGS sequence"/>
</dbReference>